<dbReference type="Proteomes" id="UP000015354">
    <property type="component" value="Unassembled WGS sequence"/>
</dbReference>
<dbReference type="EMBL" id="ATMH01002291">
    <property type="protein sequence ID" value="EPY33337.1"/>
    <property type="molecule type" value="Genomic_DNA"/>
</dbReference>
<proteinExistence type="predicted"/>
<organism evidence="1 2">
    <name type="scientific">Strigomonas culicis</name>
    <dbReference type="NCBI Taxonomy" id="28005"/>
    <lineage>
        <taxon>Eukaryota</taxon>
        <taxon>Discoba</taxon>
        <taxon>Euglenozoa</taxon>
        <taxon>Kinetoplastea</taxon>
        <taxon>Metakinetoplastina</taxon>
        <taxon>Trypanosomatida</taxon>
        <taxon>Trypanosomatidae</taxon>
        <taxon>Strigomonadinae</taxon>
        <taxon>Strigomonas</taxon>
    </lineage>
</organism>
<accession>S9UQX7</accession>
<evidence type="ECO:0000313" key="2">
    <source>
        <dbReference type="Proteomes" id="UP000015354"/>
    </source>
</evidence>
<evidence type="ECO:0000313" key="1">
    <source>
        <dbReference type="EMBL" id="EPY33337.1"/>
    </source>
</evidence>
<reference evidence="1 2" key="1">
    <citation type="journal article" date="2013" name="PLoS ONE">
        <title>Predicting the Proteins of Angomonas deanei, Strigomonas culicis and Their Respective Endosymbionts Reveals New Aspects of the Trypanosomatidae Family.</title>
        <authorList>
            <person name="Motta M.C."/>
            <person name="Martins A.C."/>
            <person name="de Souza S.S."/>
            <person name="Catta-Preta C.M."/>
            <person name="Silva R."/>
            <person name="Klein C.C."/>
            <person name="de Almeida L.G."/>
            <person name="de Lima Cunha O."/>
            <person name="Ciapina L.P."/>
            <person name="Brocchi M."/>
            <person name="Colabardini A.C."/>
            <person name="de Araujo Lima B."/>
            <person name="Machado C.R."/>
            <person name="de Almeida Soares C.M."/>
            <person name="Probst C.M."/>
            <person name="de Menezes C.B."/>
            <person name="Thompson C.E."/>
            <person name="Bartholomeu D.C."/>
            <person name="Gradia D.F."/>
            <person name="Pavoni D.P."/>
            <person name="Grisard E.C."/>
            <person name="Fantinatti-Garboggini F."/>
            <person name="Marchini F.K."/>
            <person name="Rodrigues-Luiz G.F."/>
            <person name="Wagner G."/>
            <person name="Goldman G.H."/>
            <person name="Fietto J.L."/>
            <person name="Elias M.C."/>
            <person name="Goldman M.H."/>
            <person name="Sagot M.F."/>
            <person name="Pereira M."/>
            <person name="Stoco P.H."/>
            <person name="de Mendonca-Neto R.P."/>
            <person name="Teixeira S.M."/>
            <person name="Maciel T.E."/>
            <person name="de Oliveira Mendes T.A."/>
            <person name="Urmenyi T.P."/>
            <person name="de Souza W."/>
            <person name="Schenkman S."/>
            <person name="de Vasconcelos A.T."/>
        </authorList>
    </citation>
    <scope>NUCLEOTIDE SEQUENCE [LARGE SCALE GENOMIC DNA]</scope>
</reference>
<dbReference type="OrthoDB" id="238492at2759"/>
<comment type="caution">
    <text evidence="1">The sequence shown here is derived from an EMBL/GenBank/DDBJ whole genome shotgun (WGS) entry which is preliminary data.</text>
</comment>
<name>S9UQX7_9TRYP</name>
<dbReference type="AlphaFoldDB" id="S9UQX7"/>
<keyword evidence="2" id="KW-1185">Reference proteome</keyword>
<sequence>MGLTAEETQRVKTAFLSYAQGQPKVTEAMIDQMICGAVPGIGWEDLQKRKHVKHVGADGYSLPDFFAVVNSDPVYLKFICQYFPPQPKEEKPPVIDGLDVKTAKGF</sequence>
<gene>
    <name evidence="1" type="ORF">STCU_02291</name>
</gene>
<protein>
    <submittedName>
        <fullName evidence="1">Uncharacterized protein</fullName>
    </submittedName>
</protein>